<name>A0A069QJG4_HOYLO</name>
<organism evidence="1 2">
    <name type="scientific">Hoylesella loescheii DSM 19665 = JCM 12249 = ATCC 15930</name>
    <dbReference type="NCBI Taxonomy" id="1122985"/>
    <lineage>
        <taxon>Bacteria</taxon>
        <taxon>Pseudomonadati</taxon>
        <taxon>Bacteroidota</taxon>
        <taxon>Bacteroidia</taxon>
        <taxon>Bacteroidales</taxon>
        <taxon>Prevotellaceae</taxon>
        <taxon>Hoylesella</taxon>
    </lineage>
</organism>
<reference evidence="1 2" key="1">
    <citation type="submission" date="2013-08" db="EMBL/GenBank/DDBJ databases">
        <authorList>
            <person name="Weinstock G."/>
            <person name="Sodergren E."/>
            <person name="Wylie T."/>
            <person name="Fulton L."/>
            <person name="Fulton R."/>
            <person name="Fronick C."/>
            <person name="O'Laughlin M."/>
            <person name="Godfrey J."/>
            <person name="Miner T."/>
            <person name="Herter B."/>
            <person name="Appelbaum E."/>
            <person name="Cordes M."/>
            <person name="Lek S."/>
            <person name="Wollam A."/>
            <person name="Pepin K.H."/>
            <person name="Palsikar V.B."/>
            <person name="Mitreva M."/>
            <person name="Wilson R.K."/>
        </authorList>
    </citation>
    <scope>NUCLEOTIDE SEQUENCE [LARGE SCALE GENOMIC DNA]</scope>
    <source>
        <strain evidence="1 2">ATCC 15930</strain>
    </source>
</reference>
<dbReference type="PATRIC" id="fig|1122985.7.peg.1160"/>
<proteinExistence type="predicted"/>
<accession>A0A069QJG4</accession>
<dbReference type="EMBL" id="JNGW01000044">
    <property type="protein sequence ID" value="KDR52812.1"/>
    <property type="molecule type" value="Genomic_DNA"/>
</dbReference>
<keyword evidence="2" id="KW-1185">Reference proteome</keyword>
<protein>
    <submittedName>
        <fullName evidence="1">Uncharacterized protein</fullName>
    </submittedName>
</protein>
<gene>
    <name evidence="1" type="ORF">HMPREF1991_01116</name>
</gene>
<evidence type="ECO:0000313" key="2">
    <source>
        <dbReference type="Proteomes" id="UP000027442"/>
    </source>
</evidence>
<evidence type="ECO:0000313" key="1">
    <source>
        <dbReference type="EMBL" id="KDR52812.1"/>
    </source>
</evidence>
<dbReference type="RefSeq" id="WP_018968031.1">
    <property type="nucleotide sequence ID" value="NZ_KB899220.1"/>
</dbReference>
<dbReference type="Proteomes" id="UP000027442">
    <property type="component" value="Unassembled WGS sequence"/>
</dbReference>
<dbReference type="AlphaFoldDB" id="A0A069QJG4"/>
<comment type="caution">
    <text evidence="1">The sequence shown here is derived from an EMBL/GenBank/DDBJ whole genome shotgun (WGS) entry which is preliminary data.</text>
</comment>
<sequence>MGKKIMSVLSVLLVIGAVAIKCLGPDLVKEAIKSEYKKNASTAIVGEEGASLDKPVTFKLGEDDVFTLYPDGTAKKMDSDTPLNWEELEGSSEGEKYSFIYVYEMEDTSRPRYFLTEDETGLKFSFYPRDLDDFVGMTIGQNDGDISTNLLVSAIKVSKKNKACKWEKYICKEGEEL</sequence>
<dbReference type="HOGENOM" id="CLU_1516583_0_0_10"/>